<proteinExistence type="predicted"/>
<evidence type="ECO:0000256" key="5">
    <source>
        <dbReference type="ARBA" id="ARBA00023136"/>
    </source>
</evidence>
<evidence type="ECO:0000256" key="4">
    <source>
        <dbReference type="ARBA" id="ARBA00022989"/>
    </source>
</evidence>
<dbReference type="PIRSF" id="PIRSF006060">
    <property type="entry name" value="AA_transporter"/>
    <property type="match status" value="1"/>
</dbReference>
<comment type="caution">
    <text evidence="7">The sequence shown here is derived from an EMBL/GenBank/DDBJ whole genome shotgun (WGS) entry which is preliminary data.</text>
</comment>
<dbReference type="EMBL" id="CAJNOO010000490">
    <property type="protein sequence ID" value="CAF0958443.1"/>
    <property type="molecule type" value="Genomic_DNA"/>
</dbReference>
<dbReference type="InterPro" id="IPR002293">
    <property type="entry name" value="AA/rel_permease1"/>
</dbReference>
<sequence length="515" mass="56346">METLHVELGEVRGFRQTLNSYQLLAIGVGTTIGAGIFVLSGQAAAKYSGPSIIISFLITGVIALLSSLSHSELGAMMPSAGSVYTYTYVALGEYLAWFIGWNSGLLYLFAVLTLAVSWSNHVVLLVDIVSDYNVTNMIVKAPVAWNEDSENFYVTGQAINLPAIAITIAITILLIIGIRQTAIVNLVLVVIKIIILLIFIFACCKYVDRKNYHPFFPPNKGLFSEYGVTGMLQACTYVFFANVGFDSVSTVAQEVRAPERSLPIAIIGSTIISSLLYIGVCTVMVGLVPYNLLDSDSPLAEAIKATPYGLWLSIIMNLGAIAGLTTVTLTLMLSQTRIFYAMANDGLLPQIFARIHHKRATPWLSILIIGLFCTIFSGICPVDILGETTSIGTLITYIFVHITVIVMRYTHGDMQRPFKVPFGSWLIPTIGSLLCILLMKSISQTTGFRFLVWTALGQIIYFSYGFWHSKQRKLRKSASTASTVELLPTVALVSEHYTQNGLELDLANENTENAV</sequence>
<dbReference type="OrthoDB" id="5982228at2759"/>
<dbReference type="PANTHER" id="PTHR43243:SF4">
    <property type="entry name" value="CATIONIC AMINO ACID TRANSPORTER 4"/>
    <property type="match status" value="1"/>
</dbReference>
<keyword evidence="5 6" id="KW-0472">Membrane</keyword>
<feature type="transmembrane region" description="Helical" evidence="6">
    <location>
        <begin position="448"/>
        <end position="467"/>
    </location>
</feature>
<gene>
    <name evidence="7" type="ORF">RFH988_LOCUS12014</name>
</gene>
<organism evidence="7 8">
    <name type="scientific">Rotaria sordida</name>
    <dbReference type="NCBI Taxonomy" id="392033"/>
    <lineage>
        <taxon>Eukaryota</taxon>
        <taxon>Metazoa</taxon>
        <taxon>Spiralia</taxon>
        <taxon>Gnathifera</taxon>
        <taxon>Rotifera</taxon>
        <taxon>Eurotatoria</taxon>
        <taxon>Bdelloidea</taxon>
        <taxon>Philodinida</taxon>
        <taxon>Philodinidae</taxon>
        <taxon>Rotaria</taxon>
    </lineage>
</organism>
<evidence type="ECO:0000313" key="8">
    <source>
        <dbReference type="Proteomes" id="UP000663882"/>
    </source>
</evidence>
<dbReference type="AlphaFoldDB" id="A0A814DP94"/>
<feature type="transmembrane region" description="Helical" evidence="6">
    <location>
        <begin position="222"/>
        <end position="243"/>
    </location>
</feature>
<dbReference type="Proteomes" id="UP000663882">
    <property type="component" value="Unassembled WGS sequence"/>
</dbReference>
<keyword evidence="3 6" id="KW-0812">Transmembrane</keyword>
<feature type="transmembrane region" description="Helical" evidence="6">
    <location>
        <begin position="158"/>
        <end position="176"/>
    </location>
</feature>
<feature type="transmembrane region" description="Helical" evidence="6">
    <location>
        <begin position="363"/>
        <end position="385"/>
    </location>
</feature>
<evidence type="ECO:0000313" key="7">
    <source>
        <dbReference type="EMBL" id="CAF0958443.1"/>
    </source>
</evidence>
<evidence type="ECO:0008006" key="9">
    <source>
        <dbReference type="Google" id="ProtNLM"/>
    </source>
</evidence>
<keyword evidence="4 6" id="KW-1133">Transmembrane helix</keyword>
<protein>
    <recommendedName>
        <fullName evidence="9">Amino acid transporter</fullName>
    </recommendedName>
</protein>
<evidence type="ECO:0000256" key="2">
    <source>
        <dbReference type="ARBA" id="ARBA00022448"/>
    </source>
</evidence>
<evidence type="ECO:0000256" key="3">
    <source>
        <dbReference type="ARBA" id="ARBA00022692"/>
    </source>
</evidence>
<dbReference type="GO" id="GO:0016020">
    <property type="term" value="C:membrane"/>
    <property type="evidence" value="ECO:0007669"/>
    <property type="project" value="UniProtKB-SubCell"/>
</dbReference>
<name>A0A814DP94_9BILA</name>
<dbReference type="PANTHER" id="PTHR43243">
    <property type="entry name" value="INNER MEMBRANE TRANSPORTER YGJI-RELATED"/>
    <property type="match status" value="1"/>
</dbReference>
<evidence type="ECO:0000256" key="1">
    <source>
        <dbReference type="ARBA" id="ARBA00004141"/>
    </source>
</evidence>
<feature type="transmembrane region" description="Helical" evidence="6">
    <location>
        <begin position="183"/>
        <end position="202"/>
    </location>
</feature>
<keyword evidence="2" id="KW-0813">Transport</keyword>
<feature type="transmembrane region" description="Helical" evidence="6">
    <location>
        <begin position="391"/>
        <end position="410"/>
    </location>
</feature>
<dbReference type="Pfam" id="PF13520">
    <property type="entry name" value="AA_permease_2"/>
    <property type="match status" value="1"/>
</dbReference>
<accession>A0A814DP94</accession>
<feature type="transmembrane region" description="Helical" evidence="6">
    <location>
        <begin position="422"/>
        <end position="442"/>
    </location>
</feature>
<feature type="transmembrane region" description="Helical" evidence="6">
    <location>
        <begin position="264"/>
        <end position="288"/>
    </location>
</feature>
<dbReference type="Gene3D" id="1.20.1740.10">
    <property type="entry name" value="Amino acid/polyamine transporter I"/>
    <property type="match status" value="1"/>
</dbReference>
<comment type="subcellular location">
    <subcellularLocation>
        <location evidence="1">Membrane</location>
        <topology evidence="1">Multi-pass membrane protein</topology>
    </subcellularLocation>
</comment>
<dbReference type="GO" id="GO:0015171">
    <property type="term" value="F:amino acid transmembrane transporter activity"/>
    <property type="evidence" value="ECO:0007669"/>
    <property type="project" value="TreeGrafter"/>
</dbReference>
<reference evidence="7" key="1">
    <citation type="submission" date="2021-02" db="EMBL/GenBank/DDBJ databases">
        <authorList>
            <person name="Nowell W R."/>
        </authorList>
    </citation>
    <scope>NUCLEOTIDE SEQUENCE</scope>
</reference>
<feature type="transmembrane region" description="Helical" evidence="6">
    <location>
        <begin position="308"/>
        <end position="333"/>
    </location>
</feature>
<feature type="transmembrane region" description="Helical" evidence="6">
    <location>
        <begin position="20"/>
        <end position="39"/>
    </location>
</feature>
<evidence type="ECO:0000256" key="6">
    <source>
        <dbReference type="SAM" id="Phobius"/>
    </source>
</evidence>
<feature type="transmembrane region" description="Helical" evidence="6">
    <location>
        <begin position="51"/>
        <end position="69"/>
    </location>
</feature>